<reference evidence="3" key="2">
    <citation type="submission" date="2016-11" db="UniProtKB">
        <authorList>
            <consortium name="WormBaseParasite"/>
        </authorList>
    </citation>
    <scope>IDENTIFICATION</scope>
</reference>
<reference evidence="1 2" key="1">
    <citation type="submission" date="2012-04" db="EMBL/GenBank/DDBJ databases">
        <title>The Genome Sequence of Loa loa.</title>
        <authorList>
            <consortium name="The Broad Institute Genome Sequencing Platform"/>
            <consortium name="Broad Institute Genome Sequencing Center for Infectious Disease"/>
            <person name="Nutman T.B."/>
            <person name="Fink D.L."/>
            <person name="Russ C."/>
            <person name="Young S."/>
            <person name="Zeng Q."/>
            <person name="Gargeya S."/>
            <person name="Alvarado L."/>
            <person name="Berlin A."/>
            <person name="Chapman S.B."/>
            <person name="Chen Z."/>
            <person name="Freedman E."/>
            <person name="Gellesch M."/>
            <person name="Goldberg J."/>
            <person name="Griggs A."/>
            <person name="Gujja S."/>
            <person name="Heilman E.R."/>
            <person name="Heiman D."/>
            <person name="Howarth C."/>
            <person name="Mehta T."/>
            <person name="Neiman D."/>
            <person name="Pearson M."/>
            <person name="Roberts A."/>
            <person name="Saif S."/>
            <person name="Shea T."/>
            <person name="Shenoy N."/>
            <person name="Sisk P."/>
            <person name="Stolte C."/>
            <person name="Sykes S."/>
            <person name="White J."/>
            <person name="Yandava C."/>
            <person name="Haas B."/>
            <person name="Henn M.R."/>
            <person name="Nusbaum C."/>
            <person name="Birren B."/>
        </authorList>
    </citation>
    <scope>NUCLEOTIDE SEQUENCE [LARGE SCALE GENOMIC DNA]</scope>
</reference>
<sequence>MVFESMQLTLELLLPSNAVLREISNKKPGMTQNAIYTNERIESEALTVADEIRIFVPNVPIYVVAQSDNRKKT</sequence>
<organism evidence="2 3">
    <name type="scientific">Loa loa</name>
    <name type="common">Eye worm</name>
    <name type="synonym">Filaria loa</name>
    <dbReference type="NCBI Taxonomy" id="7209"/>
    <lineage>
        <taxon>Eukaryota</taxon>
        <taxon>Metazoa</taxon>
        <taxon>Ecdysozoa</taxon>
        <taxon>Nematoda</taxon>
        <taxon>Chromadorea</taxon>
        <taxon>Rhabditida</taxon>
        <taxon>Spirurina</taxon>
        <taxon>Spiruromorpha</taxon>
        <taxon>Filarioidea</taxon>
        <taxon>Onchocercidae</taxon>
        <taxon>Loa</taxon>
    </lineage>
</organism>
<dbReference type="RefSeq" id="XP_003149413.2">
    <property type="nucleotide sequence ID" value="XM_003149365.2"/>
</dbReference>
<accession>A0A1I7V964</accession>
<dbReference type="AlphaFoldDB" id="A0A1I7V964"/>
<evidence type="ECO:0000313" key="3">
    <source>
        <dbReference type="WBParaSite" id="EN70_11244"/>
    </source>
</evidence>
<dbReference type="CTD" id="9951336"/>
<evidence type="ECO:0000313" key="1">
    <source>
        <dbReference type="EMBL" id="EFO14656.2"/>
    </source>
</evidence>
<dbReference type="GeneID" id="9951336"/>
<dbReference type="Proteomes" id="UP000095285">
    <property type="component" value="Unassembled WGS sequence"/>
</dbReference>
<protein>
    <submittedName>
        <fullName evidence="3">DUF1330 domain-containing protein</fullName>
    </submittedName>
</protein>
<dbReference type="WBParaSite" id="EN70_11244">
    <property type="protein sequence ID" value="EN70_11244"/>
    <property type="gene ID" value="EN70_11244"/>
</dbReference>
<dbReference type="KEGG" id="loa:LOAG_13861"/>
<name>A0A1I7V964_LOALO</name>
<proteinExistence type="predicted"/>
<dbReference type="EMBL" id="JH712946">
    <property type="protein sequence ID" value="EFO14656.2"/>
    <property type="molecule type" value="Genomic_DNA"/>
</dbReference>
<accession>A0A1S0TIL2</accession>
<keyword evidence="2" id="KW-1185">Reference proteome</keyword>
<evidence type="ECO:0000313" key="2">
    <source>
        <dbReference type="Proteomes" id="UP000095285"/>
    </source>
</evidence>
<gene>
    <name evidence="1 3" type="ORF">LOAG_13861</name>
</gene>